<dbReference type="SUPFAM" id="SSF53474">
    <property type="entry name" value="alpha/beta-Hydrolases"/>
    <property type="match status" value="1"/>
</dbReference>
<sequence length="250" mass="26789">MAATLRFMLGMLLCVSHAAWAAQGEIIARPLGTVQGINYGYWEYLPLGYDDNTEQTYPLVIFLGGVGEVGNGSAAGLEKLMAVGGPPKLIRNGRDFPFVLISPQRFNAFFGNGEIDAIFAFAKSHYRIDPSRIYLTGISAGGIVTWNYAVANPQKLAAIVPIAGNGNGLDICKLNKLPVWAFHGTADTTVSPYGSIEPVNKLNTTCSPVANPPALITLYPGVGHDSWSRTYSGSAGHDVYTWMLSYSLAP</sequence>
<keyword evidence="5" id="KW-1185">Reference proteome</keyword>
<comment type="caution">
    <text evidence="4">The sequence shown here is derived from an EMBL/GenBank/DDBJ whole genome shotgun (WGS) entry which is preliminary data.</text>
</comment>
<dbReference type="InterPro" id="IPR002925">
    <property type="entry name" value="Dienelactn_hydro"/>
</dbReference>
<evidence type="ECO:0000313" key="5">
    <source>
        <dbReference type="Proteomes" id="UP001221838"/>
    </source>
</evidence>
<protein>
    <submittedName>
        <fullName evidence="4">Dienelactone hydrolase family protein</fullName>
    </submittedName>
</protein>
<dbReference type="EMBL" id="JAQNDM010000002">
    <property type="protein sequence ID" value="MDC0712349.1"/>
    <property type="molecule type" value="Genomic_DNA"/>
</dbReference>
<evidence type="ECO:0000313" key="4">
    <source>
        <dbReference type="EMBL" id="MDC0712349.1"/>
    </source>
</evidence>
<gene>
    <name evidence="4" type="ORF">POL68_28055</name>
</gene>
<reference evidence="4 5" key="1">
    <citation type="submission" date="2022-11" db="EMBL/GenBank/DDBJ databases">
        <title>Minimal conservation of predation-associated metabolite biosynthetic gene clusters underscores biosynthetic potential of Myxococcota including descriptions for ten novel species: Archangium lansinium sp. nov., Myxococcus landrumus sp. nov., Nannocystis bai.</title>
        <authorList>
            <person name="Ahearne A."/>
            <person name="Stevens C."/>
            <person name="Dowd S."/>
        </authorList>
    </citation>
    <scope>NUCLEOTIDE SEQUENCE [LARGE SCALE GENOMIC DNA]</scope>
    <source>
        <strain evidence="4 5">NCWAL01</strain>
    </source>
</reference>
<name>A0ABT5DF93_9BACT</name>
<dbReference type="Pfam" id="PF01738">
    <property type="entry name" value="DLH"/>
    <property type="match status" value="1"/>
</dbReference>
<proteinExistence type="predicted"/>
<dbReference type="InterPro" id="IPR029058">
    <property type="entry name" value="AB_hydrolase_fold"/>
</dbReference>
<dbReference type="RefSeq" id="WP_272142455.1">
    <property type="nucleotide sequence ID" value="NZ_JAQNDM010000002.1"/>
</dbReference>
<feature type="signal peptide" evidence="2">
    <location>
        <begin position="1"/>
        <end position="21"/>
    </location>
</feature>
<evidence type="ECO:0000256" key="1">
    <source>
        <dbReference type="ARBA" id="ARBA00022729"/>
    </source>
</evidence>
<keyword evidence="4" id="KW-0378">Hydrolase</keyword>
<dbReference type="Proteomes" id="UP001221838">
    <property type="component" value="Unassembled WGS sequence"/>
</dbReference>
<dbReference type="PANTHER" id="PTHR43037:SF1">
    <property type="entry name" value="BLL1128 PROTEIN"/>
    <property type="match status" value="1"/>
</dbReference>
<feature type="domain" description="Dienelactone hydrolase" evidence="3">
    <location>
        <begin position="115"/>
        <end position="224"/>
    </location>
</feature>
<dbReference type="InterPro" id="IPR050955">
    <property type="entry name" value="Plant_Biomass_Hydrol_Est"/>
</dbReference>
<evidence type="ECO:0000259" key="3">
    <source>
        <dbReference type="Pfam" id="PF01738"/>
    </source>
</evidence>
<dbReference type="PANTHER" id="PTHR43037">
    <property type="entry name" value="UNNAMED PRODUCT-RELATED"/>
    <property type="match status" value="1"/>
</dbReference>
<organism evidence="4 5">
    <name type="scientific">Stigmatella ashevillensis</name>
    <dbReference type="NCBI Taxonomy" id="2995309"/>
    <lineage>
        <taxon>Bacteria</taxon>
        <taxon>Pseudomonadati</taxon>
        <taxon>Myxococcota</taxon>
        <taxon>Myxococcia</taxon>
        <taxon>Myxococcales</taxon>
        <taxon>Cystobacterineae</taxon>
        <taxon>Archangiaceae</taxon>
        <taxon>Stigmatella</taxon>
    </lineage>
</organism>
<evidence type="ECO:0000256" key="2">
    <source>
        <dbReference type="SAM" id="SignalP"/>
    </source>
</evidence>
<keyword evidence="1 2" id="KW-0732">Signal</keyword>
<feature type="chain" id="PRO_5047098188" evidence="2">
    <location>
        <begin position="22"/>
        <end position="250"/>
    </location>
</feature>
<accession>A0ABT5DF93</accession>
<dbReference type="Gene3D" id="3.40.50.1820">
    <property type="entry name" value="alpha/beta hydrolase"/>
    <property type="match status" value="1"/>
</dbReference>
<dbReference type="GO" id="GO:0016787">
    <property type="term" value="F:hydrolase activity"/>
    <property type="evidence" value="ECO:0007669"/>
    <property type="project" value="UniProtKB-KW"/>
</dbReference>